<feature type="domain" description="HTH araC/xylS-type" evidence="4">
    <location>
        <begin position="222"/>
        <end position="320"/>
    </location>
</feature>
<evidence type="ECO:0000256" key="1">
    <source>
        <dbReference type="ARBA" id="ARBA00023015"/>
    </source>
</evidence>
<dbReference type="SMART" id="SM00342">
    <property type="entry name" value="HTH_ARAC"/>
    <property type="match status" value="1"/>
</dbReference>
<dbReference type="Pfam" id="PF07883">
    <property type="entry name" value="Cupin_2"/>
    <property type="match status" value="1"/>
</dbReference>
<dbReference type="InterPro" id="IPR018062">
    <property type="entry name" value="HTH_AraC-typ_CS"/>
</dbReference>
<evidence type="ECO:0000256" key="3">
    <source>
        <dbReference type="ARBA" id="ARBA00023163"/>
    </source>
</evidence>
<dbReference type="InterPro" id="IPR009057">
    <property type="entry name" value="Homeodomain-like_sf"/>
</dbReference>
<name>A0ABW5SR81_9BACL</name>
<dbReference type="PANTHER" id="PTHR43280">
    <property type="entry name" value="ARAC-FAMILY TRANSCRIPTIONAL REGULATOR"/>
    <property type="match status" value="1"/>
</dbReference>
<dbReference type="PROSITE" id="PS00041">
    <property type="entry name" value="HTH_ARAC_FAMILY_1"/>
    <property type="match status" value="1"/>
</dbReference>
<evidence type="ECO:0000313" key="6">
    <source>
        <dbReference type="Proteomes" id="UP001597540"/>
    </source>
</evidence>
<gene>
    <name evidence="5" type="ORF">ACFSVM_16555</name>
</gene>
<organism evidence="5 6">
    <name type="scientific">Paenibacillus shunpengii</name>
    <dbReference type="NCBI Taxonomy" id="2054424"/>
    <lineage>
        <taxon>Bacteria</taxon>
        <taxon>Bacillati</taxon>
        <taxon>Bacillota</taxon>
        <taxon>Bacilli</taxon>
        <taxon>Bacillales</taxon>
        <taxon>Paenibacillaceae</taxon>
        <taxon>Paenibacillus</taxon>
    </lineage>
</organism>
<keyword evidence="6" id="KW-1185">Reference proteome</keyword>
<proteinExistence type="predicted"/>
<dbReference type="InterPro" id="IPR013096">
    <property type="entry name" value="Cupin_2"/>
</dbReference>
<reference evidence="6" key="1">
    <citation type="journal article" date="2019" name="Int. J. Syst. Evol. Microbiol.">
        <title>The Global Catalogue of Microorganisms (GCM) 10K type strain sequencing project: providing services to taxonomists for standard genome sequencing and annotation.</title>
        <authorList>
            <consortium name="The Broad Institute Genomics Platform"/>
            <consortium name="The Broad Institute Genome Sequencing Center for Infectious Disease"/>
            <person name="Wu L."/>
            <person name="Ma J."/>
        </authorList>
    </citation>
    <scope>NUCLEOTIDE SEQUENCE [LARGE SCALE GENOMIC DNA]</scope>
    <source>
        <strain evidence="6">KCTC 33849</strain>
    </source>
</reference>
<dbReference type="EMBL" id="JBHUMJ010000004">
    <property type="protein sequence ID" value="MFD2702078.1"/>
    <property type="molecule type" value="Genomic_DNA"/>
</dbReference>
<evidence type="ECO:0000313" key="5">
    <source>
        <dbReference type="EMBL" id="MFD2702078.1"/>
    </source>
</evidence>
<dbReference type="InterPro" id="IPR014710">
    <property type="entry name" value="RmlC-like_jellyroll"/>
</dbReference>
<dbReference type="Proteomes" id="UP001597540">
    <property type="component" value="Unassembled WGS sequence"/>
</dbReference>
<keyword evidence="1" id="KW-0805">Transcription regulation</keyword>
<dbReference type="SUPFAM" id="SSF51182">
    <property type="entry name" value="RmlC-like cupins"/>
    <property type="match status" value="1"/>
</dbReference>
<evidence type="ECO:0000259" key="4">
    <source>
        <dbReference type="PROSITE" id="PS01124"/>
    </source>
</evidence>
<keyword evidence="3" id="KW-0804">Transcription</keyword>
<dbReference type="RefSeq" id="WP_379263477.1">
    <property type="nucleotide sequence ID" value="NZ_JBHUMJ010000004.1"/>
</dbReference>
<dbReference type="PROSITE" id="PS01124">
    <property type="entry name" value="HTH_ARAC_FAMILY_2"/>
    <property type="match status" value="1"/>
</dbReference>
<sequence>MERNESSLSYPYELMNEQRHALEQLNVDFCWGNYGIRVVQFHLITFPAGKIIEFHKHSNEYEFHFIPRGKGKVILEEQEYKLSEGMMYLTGPHVMHYQEAAPDEAMEELCLRIEIVPLRPAATYKDSPMEQGYWSTGIQEEYKEAEACISQLSSLPKIPTTDRFKAMECFLTAYTAWYRNEPGLFTLMKQAVINIMLRTARAYFPQPGRSLPSRDMGRHRYLLAEQFMKDNYMEPLTVELVADRIHLSARQLQRILKEYGGGTFTEMLESIRLSHICKRLTTSDSTIDEIAEETGYSSANYLHAVFKRVYRMTPMEYRKTMRIRKLQANTEVTSAPAPASANRFFERESSLL</sequence>
<dbReference type="Gene3D" id="1.10.10.60">
    <property type="entry name" value="Homeodomain-like"/>
    <property type="match status" value="1"/>
</dbReference>
<dbReference type="CDD" id="cd02208">
    <property type="entry name" value="cupin_RmlC-like"/>
    <property type="match status" value="1"/>
</dbReference>
<keyword evidence="2" id="KW-0238">DNA-binding</keyword>
<dbReference type="Pfam" id="PF12833">
    <property type="entry name" value="HTH_18"/>
    <property type="match status" value="1"/>
</dbReference>
<dbReference type="Gene3D" id="2.60.120.10">
    <property type="entry name" value="Jelly Rolls"/>
    <property type="match status" value="1"/>
</dbReference>
<protein>
    <submittedName>
        <fullName evidence="5">Helix-turn-helix domain-containing protein</fullName>
    </submittedName>
</protein>
<comment type="caution">
    <text evidence="5">The sequence shown here is derived from an EMBL/GenBank/DDBJ whole genome shotgun (WGS) entry which is preliminary data.</text>
</comment>
<evidence type="ECO:0000256" key="2">
    <source>
        <dbReference type="ARBA" id="ARBA00023125"/>
    </source>
</evidence>
<dbReference type="InterPro" id="IPR011051">
    <property type="entry name" value="RmlC_Cupin_sf"/>
</dbReference>
<dbReference type="PANTHER" id="PTHR43280:SF28">
    <property type="entry name" value="HTH-TYPE TRANSCRIPTIONAL ACTIVATOR RHAS"/>
    <property type="match status" value="1"/>
</dbReference>
<accession>A0ABW5SR81</accession>
<dbReference type="InterPro" id="IPR018060">
    <property type="entry name" value="HTH_AraC"/>
</dbReference>
<dbReference type="SUPFAM" id="SSF46689">
    <property type="entry name" value="Homeodomain-like"/>
    <property type="match status" value="1"/>
</dbReference>